<gene>
    <name evidence="1" type="ORF">MBOE_00010</name>
</gene>
<dbReference type="Proteomes" id="UP000466683">
    <property type="component" value="Chromosome"/>
</dbReference>
<name>A0ABN5Z2F2_9MYCO</name>
<evidence type="ECO:0000313" key="1">
    <source>
        <dbReference type="EMBL" id="BBX88352.1"/>
    </source>
</evidence>
<evidence type="ECO:0000313" key="2">
    <source>
        <dbReference type="Proteomes" id="UP000466683"/>
    </source>
</evidence>
<protein>
    <submittedName>
        <fullName evidence="1">Uncharacterized protein</fullName>
    </submittedName>
</protein>
<accession>A0ABN5Z2F2</accession>
<sequence length="49" mass="5383">MKVFDLLGPLPQTNSTTVLEASGTGKTFALAGLVTRFVAEARRRWIRCC</sequence>
<dbReference type="EMBL" id="AP022579">
    <property type="protein sequence ID" value="BBX88352.1"/>
    <property type="molecule type" value="Genomic_DNA"/>
</dbReference>
<keyword evidence="2" id="KW-1185">Reference proteome</keyword>
<reference evidence="1 2" key="1">
    <citation type="journal article" date="2019" name="Emerg. Microbes Infect.">
        <title>Comprehensive subspecies identification of 175 nontuberculous mycobacteria species based on 7547 genomic profiles.</title>
        <authorList>
            <person name="Matsumoto Y."/>
            <person name="Kinjo T."/>
            <person name="Motooka D."/>
            <person name="Nabeya D."/>
            <person name="Jung N."/>
            <person name="Uechi K."/>
            <person name="Horii T."/>
            <person name="Iida T."/>
            <person name="Fujita J."/>
            <person name="Nakamura S."/>
        </authorList>
    </citation>
    <scope>NUCLEOTIDE SEQUENCE [LARGE SCALE GENOMIC DNA]</scope>
    <source>
        <strain evidence="1 2">JCM 15653</strain>
    </source>
</reference>
<organism evidence="1 2">
    <name type="scientific">Mycolicibacterium boenickei</name>
    <dbReference type="NCBI Taxonomy" id="146017"/>
    <lineage>
        <taxon>Bacteria</taxon>
        <taxon>Bacillati</taxon>
        <taxon>Actinomycetota</taxon>
        <taxon>Actinomycetes</taxon>
        <taxon>Mycobacteriales</taxon>
        <taxon>Mycobacteriaceae</taxon>
        <taxon>Mycolicibacterium</taxon>
    </lineage>
</organism>
<proteinExistence type="predicted"/>